<dbReference type="Proteomes" id="UP001162992">
    <property type="component" value="Chromosome 5"/>
</dbReference>
<comment type="caution">
    <text evidence="1">The sequence shown here is derived from an EMBL/GenBank/DDBJ whole genome shotgun (WGS) entry which is preliminary data.</text>
</comment>
<keyword evidence="2" id="KW-1185">Reference proteome</keyword>
<evidence type="ECO:0000313" key="1">
    <source>
        <dbReference type="EMBL" id="KAJ7557051.1"/>
    </source>
</evidence>
<sequence length="1117" mass="125951">MTWHIPLQRPLVSQSDNSLPSHSNEKLERFGDLMSNGNTSLEPSSRNGDFLLQLLRAGNNNNQKVGGKEHVERQEEEQIPWQLHDPAVAAMGPSRPFPARNLVGDIYPDVQSSPSYMPQAFRIGLAPPFHPENAFSLTEPHYHPARENSFPPFFPEAVEFSSQSPVGYTFQSNADHFTFPPHGEPSYPQTVEGFMPSSVRHSLPSVDQAFVFQTHPTLPFLSRSGQMDDTNKPSSGKQRFQDWKGVVDQANLETKEGFAFTGPQVAAHQQQHVLLSHQQFYGNGAELLQLLQGNADKIHDLTSGKEPAAGLLGGIPDAGNQFQRSSQKGSVLTVHGPIGPPKRSCHSPPKSPKDILGKLWKVTPSTQSSQDFCQEGSLRSSFHEDDGRAVLEVPTNEATCISEGKSIQEKNLETLSSSGLVNSGNVFFCQGDADVSTIATSKGSASKIPSESIEPYRARSSLNGWESWNSVNGASQFPEQAYDLHQHNRKSSANRGQFEKANDCISMKLNCSQGLRIMEPIETARKGSEIELLCESEREDNSRRGGRQRIQSRGESKKSSSKGIAGQWVAVNERHKGREVEVSEEKHDSRTSKLMNGVISKADEAKRRKRLQQEWRLKQPQLEGSLQQKLLTDLVEDDRDSRLEAKGSVNTKCENQSGSIPFVFQLEHPGLPAGCQQDSVTGPALQEGRRQLHGIVARYEQDEMDNGGLEAEDCEKREELLGKEEQEELIKEFADYLELEDDQEVRQYSQNSNGLPNHQAIKDPEVSASGNRSREPRRLPKKGMQHRVEMENFTIQLFELYISLIPSEEEEMRRSKVLSQLDGVVYKTWPGAKLFLYGSCANAFGVRNSDIDVCLTVEDRKMNKAELVVRMAAILEGDNMQNVQALTHARVPVVKFTDPVTGISCDICVNNMLAVVNSKLLHDYSKIDVRLRQLAFMVKHWAKRRQVNETYRGTLSSYAYVMMCIHFLQQRNPPILPCLQEMQPTYRVKVGKIECAYYDQVDTLRHFGFQNKETLGELVASFFEYWAFHHDYNHLVISVRTGGFLSKDEKDWTRRIGNDRHLICIEDPFEVSHDLGRVVDKRSIRVLRDEFYRAANIMRHDCNPSVTLFEPYIRDQF</sequence>
<name>A0ACC2DRZ5_DIPCM</name>
<evidence type="ECO:0000313" key="2">
    <source>
        <dbReference type="Proteomes" id="UP001162992"/>
    </source>
</evidence>
<dbReference type="EMBL" id="CM055096">
    <property type="protein sequence ID" value="KAJ7557051.1"/>
    <property type="molecule type" value="Genomic_DNA"/>
</dbReference>
<organism evidence="1 2">
    <name type="scientific">Diphasiastrum complanatum</name>
    <name type="common">Issler's clubmoss</name>
    <name type="synonym">Lycopodium complanatum</name>
    <dbReference type="NCBI Taxonomy" id="34168"/>
    <lineage>
        <taxon>Eukaryota</taxon>
        <taxon>Viridiplantae</taxon>
        <taxon>Streptophyta</taxon>
        <taxon>Embryophyta</taxon>
        <taxon>Tracheophyta</taxon>
        <taxon>Lycopodiopsida</taxon>
        <taxon>Lycopodiales</taxon>
        <taxon>Lycopodiaceae</taxon>
        <taxon>Lycopodioideae</taxon>
        <taxon>Diphasiastrum</taxon>
    </lineage>
</organism>
<reference evidence="2" key="1">
    <citation type="journal article" date="2024" name="Proc. Natl. Acad. Sci. U.S.A.">
        <title>Extraordinary preservation of gene collinearity over three hundred million years revealed in homosporous lycophytes.</title>
        <authorList>
            <person name="Li C."/>
            <person name="Wickell D."/>
            <person name="Kuo L.Y."/>
            <person name="Chen X."/>
            <person name="Nie B."/>
            <person name="Liao X."/>
            <person name="Peng D."/>
            <person name="Ji J."/>
            <person name="Jenkins J."/>
            <person name="Williams M."/>
            <person name="Shu S."/>
            <person name="Plott C."/>
            <person name="Barry K."/>
            <person name="Rajasekar S."/>
            <person name="Grimwood J."/>
            <person name="Han X."/>
            <person name="Sun S."/>
            <person name="Hou Z."/>
            <person name="He W."/>
            <person name="Dai G."/>
            <person name="Sun C."/>
            <person name="Schmutz J."/>
            <person name="Leebens-Mack J.H."/>
            <person name="Li F.W."/>
            <person name="Wang L."/>
        </authorList>
    </citation>
    <scope>NUCLEOTIDE SEQUENCE [LARGE SCALE GENOMIC DNA]</scope>
    <source>
        <strain evidence="2">cv. PW_Plant_1</strain>
    </source>
</reference>
<accession>A0ACC2DRZ5</accession>
<gene>
    <name evidence="1" type="ORF">O6H91_05G109900</name>
</gene>
<proteinExistence type="predicted"/>
<protein>
    <submittedName>
        <fullName evidence="1">Uncharacterized protein</fullName>
    </submittedName>
</protein>